<comment type="caution">
    <text evidence="12">The sequence shown here is derived from an EMBL/GenBank/DDBJ whole genome shotgun (WGS) entry which is preliminary data.</text>
</comment>
<dbReference type="InterPro" id="IPR001073">
    <property type="entry name" value="C1q_dom"/>
</dbReference>
<keyword evidence="2" id="KW-0964">Secreted</keyword>
<gene>
    <name evidence="12" type="ORF">DNTS_012408</name>
</gene>
<dbReference type="Gene3D" id="2.60.120.40">
    <property type="match status" value="1"/>
</dbReference>
<dbReference type="EMBL" id="SRMA01027154">
    <property type="protein sequence ID" value="TRY59024.1"/>
    <property type="molecule type" value="Genomic_DNA"/>
</dbReference>
<evidence type="ECO:0000256" key="9">
    <source>
        <dbReference type="SAM" id="Phobius"/>
    </source>
</evidence>
<evidence type="ECO:0000256" key="5">
    <source>
        <dbReference type="ARBA" id="ARBA00023054"/>
    </source>
</evidence>
<evidence type="ECO:0000313" key="12">
    <source>
        <dbReference type="EMBL" id="TRY59024.1"/>
    </source>
</evidence>
<evidence type="ECO:0000256" key="3">
    <source>
        <dbReference type="ARBA" id="ARBA00022530"/>
    </source>
</evidence>
<name>A0A553N0R5_9TELE</name>
<evidence type="ECO:0000256" key="4">
    <source>
        <dbReference type="ARBA" id="ARBA00022729"/>
    </source>
</evidence>
<evidence type="ECO:0000259" key="10">
    <source>
        <dbReference type="PROSITE" id="PS50871"/>
    </source>
</evidence>
<keyword evidence="4" id="KW-0732">Signal</keyword>
<dbReference type="InterPro" id="IPR008983">
    <property type="entry name" value="Tumour_necrosis_fac-like_dom"/>
</dbReference>
<accession>A0A553N0R5</accession>
<keyword evidence="5 7" id="KW-0175">Coiled coil</keyword>
<keyword evidence="9" id="KW-1133">Transmembrane helix</keyword>
<keyword evidence="13" id="KW-1185">Reference proteome</keyword>
<dbReference type="InterPro" id="IPR011489">
    <property type="entry name" value="EMI_domain"/>
</dbReference>
<comment type="subcellular location">
    <subcellularLocation>
        <location evidence="1">Secreted</location>
        <location evidence="1">Extracellular space</location>
        <location evidence="1">Extracellular matrix</location>
    </subcellularLocation>
</comment>
<dbReference type="PANTHER" id="PTHR15427">
    <property type="entry name" value="EMILIN ELASTIN MICROFIBRIL INTERFACE-LOCATED PROTEIN ELASTIN MICROFIBRIL INTERFACER"/>
    <property type="match status" value="1"/>
</dbReference>
<keyword evidence="9" id="KW-0472">Membrane</keyword>
<dbReference type="InterPro" id="IPR050392">
    <property type="entry name" value="Collagen/C1q_domain"/>
</dbReference>
<feature type="domain" description="EMI" evidence="11">
    <location>
        <begin position="52"/>
        <end position="124"/>
    </location>
</feature>
<dbReference type="Pfam" id="PF07546">
    <property type="entry name" value="EMI"/>
    <property type="match status" value="1"/>
</dbReference>
<evidence type="ECO:0000313" key="13">
    <source>
        <dbReference type="Proteomes" id="UP000316079"/>
    </source>
</evidence>
<feature type="coiled-coil region" evidence="7">
    <location>
        <begin position="165"/>
        <end position="199"/>
    </location>
</feature>
<protein>
    <recommendedName>
        <fullName evidence="14">EMI domain-containing protein</fullName>
    </recommendedName>
</protein>
<reference evidence="12 13" key="1">
    <citation type="journal article" date="2019" name="Sci. Data">
        <title>Hybrid genome assembly and annotation of Danionella translucida.</title>
        <authorList>
            <person name="Kadobianskyi M."/>
            <person name="Schulze L."/>
            <person name="Schuelke M."/>
            <person name="Judkewitz B."/>
        </authorList>
    </citation>
    <scope>NUCLEOTIDE SEQUENCE [LARGE SCALE GENOMIC DNA]</scope>
    <source>
        <strain evidence="12 13">Bolton</strain>
    </source>
</reference>
<sequence>MKQDRGRHVICLNSTLILINILMIFPVVGGSPSRFSLFHGSAYSSSPSRPRNKNWCAFVVQKNVSCAVLDEIVSSMPCSSNQPQCSQQIRHHPPTRPMYKIGFKQVTELEWRCCPGFYGHDCKDQRESKQNLEHSQGASTASSQQQGILGPGVSETHLWTQNRQNERQLSQQETESQRVQSLEEEVERLSQTVLELQALTSANANLKLDLQEDVTKFVLNMLTNLQQPQDIKAGEVETIIIPTNLHSASINDKIQNQISTNTNNIQDLQKKIHDIDRKLFRFSESSIIPPTATISECQCQQYISDKISALREELLRGIEIKIADMKNSCDYKLLSIKEQCEEQETAYMSLAELIDSKEVELRKEIQDLRLEVHIGEDQEFGNHKVQRLKDDLQDIKDTIRVQNSSLMHIMEHGHSMEARVNLVEKNIVENSLNIEEKLNLERLHDVEKLKMALKEKIRDVEFDYNSSQRLSGHEQRLNILEKHTKDLQDELGSYAHLIKRGFNASREIEILNQRMDSLAVSSERDRQQVTRVIGTVQGLDGRVTGIEGVCGKFDPMSDSLKRIKDGLNKHVNGLWTCVRQLNSTVLTHTRQINTFKASVFKGKTALKTSMEGSQALVSMSESGSSTKASSHTPSVTGYAGAPGYPRIPVAPALSPDSGVFTAPLAGRYLLTAVLKAEPGEQIEAFLSVGNRSIQKLNTAASVECSCGGSTLSLSLLLHLKHGERSGLVLTAGKLAISASSENLSTFSGFLLYPSLSQR</sequence>
<dbReference type="Proteomes" id="UP000316079">
    <property type="component" value="Unassembled WGS sequence"/>
</dbReference>
<evidence type="ECO:0000256" key="6">
    <source>
        <dbReference type="ARBA" id="ARBA00023157"/>
    </source>
</evidence>
<feature type="transmembrane region" description="Helical" evidence="9">
    <location>
        <begin position="9"/>
        <end position="28"/>
    </location>
</feature>
<dbReference type="STRING" id="623744.A0A553N0R5"/>
<evidence type="ECO:0000256" key="7">
    <source>
        <dbReference type="SAM" id="Coils"/>
    </source>
</evidence>
<evidence type="ECO:0000259" key="11">
    <source>
        <dbReference type="PROSITE" id="PS51041"/>
    </source>
</evidence>
<keyword evidence="9" id="KW-0812">Transmembrane</keyword>
<evidence type="ECO:0000256" key="1">
    <source>
        <dbReference type="ARBA" id="ARBA00004498"/>
    </source>
</evidence>
<dbReference type="OrthoDB" id="6108348at2759"/>
<feature type="compositionally biased region" description="Low complexity" evidence="8">
    <location>
        <begin position="135"/>
        <end position="147"/>
    </location>
</feature>
<dbReference type="PROSITE" id="PS51041">
    <property type="entry name" value="EMI"/>
    <property type="match status" value="1"/>
</dbReference>
<proteinExistence type="predicted"/>
<evidence type="ECO:0008006" key="14">
    <source>
        <dbReference type="Google" id="ProtNLM"/>
    </source>
</evidence>
<dbReference type="PROSITE" id="PS50871">
    <property type="entry name" value="C1Q"/>
    <property type="match status" value="1"/>
</dbReference>
<dbReference type="SUPFAM" id="SSF49842">
    <property type="entry name" value="TNF-like"/>
    <property type="match status" value="1"/>
</dbReference>
<keyword evidence="3" id="KW-0272">Extracellular matrix</keyword>
<dbReference type="PANTHER" id="PTHR15427:SF5">
    <property type="entry name" value="EMILIN-2"/>
    <property type="match status" value="1"/>
</dbReference>
<dbReference type="AlphaFoldDB" id="A0A553N0R5"/>
<evidence type="ECO:0000256" key="8">
    <source>
        <dbReference type="SAM" id="MobiDB-lite"/>
    </source>
</evidence>
<feature type="region of interest" description="Disordered" evidence="8">
    <location>
        <begin position="129"/>
        <end position="151"/>
    </location>
</feature>
<evidence type="ECO:0000256" key="2">
    <source>
        <dbReference type="ARBA" id="ARBA00022525"/>
    </source>
</evidence>
<feature type="domain" description="C1q" evidence="10">
    <location>
        <begin position="617"/>
        <end position="757"/>
    </location>
</feature>
<organism evidence="12 13">
    <name type="scientific">Danionella cerebrum</name>
    <dbReference type="NCBI Taxonomy" id="2873325"/>
    <lineage>
        <taxon>Eukaryota</taxon>
        <taxon>Metazoa</taxon>
        <taxon>Chordata</taxon>
        <taxon>Craniata</taxon>
        <taxon>Vertebrata</taxon>
        <taxon>Euteleostomi</taxon>
        <taxon>Actinopterygii</taxon>
        <taxon>Neopterygii</taxon>
        <taxon>Teleostei</taxon>
        <taxon>Ostariophysi</taxon>
        <taxon>Cypriniformes</taxon>
        <taxon>Danionidae</taxon>
        <taxon>Danioninae</taxon>
        <taxon>Danionella</taxon>
    </lineage>
</organism>
<dbReference type="Pfam" id="PF00386">
    <property type="entry name" value="C1q"/>
    <property type="match status" value="1"/>
</dbReference>
<keyword evidence="6" id="KW-1015">Disulfide bond</keyword>